<evidence type="ECO:0000313" key="2">
    <source>
        <dbReference type="Ensembl" id="ENSECAP00000063743.1"/>
    </source>
</evidence>
<sequence length="89" mass="10382">MAVITKTKGNKCWRECGEKGILIRCWWECKLVQPLWKRVWIVMPPVLFFFLRIALEIRGLLLPHMNFRILCSNSVKNVIGILIGMALNL</sequence>
<protein>
    <submittedName>
        <fullName evidence="2">Uncharacterized protein</fullName>
    </submittedName>
</protein>
<dbReference type="Proteomes" id="UP000002281">
    <property type="component" value="Chromosome 30"/>
</dbReference>
<reference evidence="2 3" key="1">
    <citation type="journal article" date="2009" name="Science">
        <title>Genome sequence, comparative analysis, and population genetics of the domestic horse.</title>
        <authorList>
            <consortium name="Broad Institute Genome Sequencing Platform"/>
            <consortium name="Broad Institute Whole Genome Assembly Team"/>
            <person name="Wade C.M."/>
            <person name="Giulotto E."/>
            <person name="Sigurdsson S."/>
            <person name="Zoli M."/>
            <person name="Gnerre S."/>
            <person name="Imsland F."/>
            <person name="Lear T.L."/>
            <person name="Adelson D.L."/>
            <person name="Bailey E."/>
            <person name="Bellone R.R."/>
            <person name="Bloecker H."/>
            <person name="Distl O."/>
            <person name="Edgar R.C."/>
            <person name="Garber M."/>
            <person name="Leeb T."/>
            <person name="Mauceli E."/>
            <person name="MacLeod J.N."/>
            <person name="Penedo M.C.T."/>
            <person name="Raison J.M."/>
            <person name="Sharpe T."/>
            <person name="Vogel J."/>
            <person name="Andersson L."/>
            <person name="Antczak D.F."/>
            <person name="Biagi T."/>
            <person name="Binns M.M."/>
            <person name="Chowdhary B.P."/>
            <person name="Coleman S.J."/>
            <person name="Della Valle G."/>
            <person name="Fryc S."/>
            <person name="Guerin G."/>
            <person name="Hasegawa T."/>
            <person name="Hill E.W."/>
            <person name="Jurka J."/>
            <person name="Kiialainen A."/>
            <person name="Lindgren G."/>
            <person name="Liu J."/>
            <person name="Magnani E."/>
            <person name="Mickelson J.R."/>
            <person name="Murray J."/>
            <person name="Nergadze S.G."/>
            <person name="Onofrio R."/>
            <person name="Pedroni S."/>
            <person name="Piras M.F."/>
            <person name="Raudsepp T."/>
            <person name="Rocchi M."/>
            <person name="Roeed K.H."/>
            <person name="Ryder O.A."/>
            <person name="Searle S."/>
            <person name="Skow L."/>
            <person name="Swinburne J.E."/>
            <person name="Syvaenen A.C."/>
            <person name="Tozaki T."/>
            <person name="Valberg S.J."/>
            <person name="Vaudin M."/>
            <person name="White J.R."/>
            <person name="Zody M.C."/>
            <person name="Lander E.S."/>
            <person name="Lindblad-Toh K."/>
        </authorList>
    </citation>
    <scope>NUCLEOTIDE SEQUENCE [LARGE SCALE GENOMIC DNA]</scope>
    <source>
        <strain evidence="2 3">Thoroughbred</strain>
    </source>
</reference>
<dbReference type="Ensembl" id="ENSECAT00000113942.1">
    <property type="protein sequence ID" value="ENSECAP00000063743.1"/>
    <property type="gene ID" value="ENSECAG00000047081.1"/>
</dbReference>
<keyword evidence="1" id="KW-0472">Membrane</keyword>
<name>A0A9L0RPJ7_HORSE</name>
<keyword evidence="1" id="KW-0812">Transmembrane</keyword>
<reference evidence="2" key="2">
    <citation type="submission" date="2025-08" db="UniProtKB">
        <authorList>
            <consortium name="Ensembl"/>
        </authorList>
    </citation>
    <scope>IDENTIFICATION</scope>
    <source>
        <strain evidence="2">Thoroughbred</strain>
    </source>
</reference>
<evidence type="ECO:0000313" key="3">
    <source>
        <dbReference type="Proteomes" id="UP000002281"/>
    </source>
</evidence>
<reference evidence="2" key="3">
    <citation type="submission" date="2025-09" db="UniProtKB">
        <authorList>
            <consortium name="Ensembl"/>
        </authorList>
    </citation>
    <scope>IDENTIFICATION</scope>
    <source>
        <strain evidence="2">Thoroughbred</strain>
    </source>
</reference>
<keyword evidence="1" id="KW-1133">Transmembrane helix</keyword>
<accession>A0A9L0RPJ7</accession>
<keyword evidence="3" id="KW-1185">Reference proteome</keyword>
<dbReference type="GeneTree" id="ENSGT01150000287040"/>
<proteinExistence type="predicted"/>
<evidence type="ECO:0000256" key="1">
    <source>
        <dbReference type="SAM" id="Phobius"/>
    </source>
</evidence>
<dbReference type="AlphaFoldDB" id="A0A9L0RPJ7"/>
<feature type="transmembrane region" description="Helical" evidence="1">
    <location>
        <begin position="39"/>
        <end position="55"/>
    </location>
</feature>
<organism evidence="2 3">
    <name type="scientific">Equus caballus</name>
    <name type="common">Horse</name>
    <dbReference type="NCBI Taxonomy" id="9796"/>
    <lineage>
        <taxon>Eukaryota</taxon>
        <taxon>Metazoa</taxon>
        <taxon>Chordata</taxon>
        <taxon>Craniata</taxon>
        <taxon>Vertebrata</taxon>
        <taxon>Euteleostomi</taxon>
        <taxon>Mammalia</taxon>
        <taxon>Eutheria</taxon>
        <taxon>Laurasiatheria</taxon>
        <taxon>Perissodactyla</taxon>
        <taxon>Equidae</taxon>
        <taxon>Equus</taxon>
    </lineage>
</organism>